<keyword evidence="5 6" id="KW-0012">Acyltransferase</keyword>
<accession>A0AA36MDF1</accession>
<reference evidence="8" key="1">
    <citation type="submission" date="2023-07" db="EMBL/GenBank/DDBJ databases">
        <authorList>
            <consortium name="CYATHOMIX"/>
        </authorList>
    </citation>
    <scope>NUCLEOTIDE SEQUENCE</scope>
    <source>
        <strain evidence="8">N/A</strain>
    </source>
</reference>
<dbReference type="GO" id="GO:0005778">
    <property type="term" value="C:peroxisomal membrane"/>
    <property type="evidence" value="ECO:0007669"/>
    <property type="project" value="TreeGrafter"/>
</dbReference>
<comment type="similarity">
    <text evidence="2 6">Belongs to the GPAT/DAPAT family.</text>
</comment>
<dbReference type="PANTHER" id="PTHR12563">
    <property type="entry name" value="GLYCEROL-3-PHOSPHATE ACYLTRANSFERASE"/>
    <property type="match status" value="1"/>
</dbReference>
<protein>
    <recommendedName>
        <fullName evidence="7">Phospholipid/glycerol acyltransferase domain-containing protein</fullName>
    </recommendedName>
</protein>
<dbReference type="GO" id="GO:0006631">
    <property type="term" value="P:fatty acid metabolic process"/>
    <property type="evidence" value="ECO:0007669"/>
    <property type="project" value="TreeGrafter"/>
</dbReference>
<keyword evidence="9" id="KW-1185">Reference proteome</keyword>
<dbReference type="InterPro" id="IPR041728">
    <property type="entry name" value="GPAT/DHAPAT_LPLAT"/>
</dbReference>
<evidence type="ECO:0000256" key="3">
    <source>
        <dbReference type="ARBA" id="ARBA00022679"/>
    </source>
</evidence>
<dbReference type="PIRSF" id="PIRSF000437">
    <property type="entry name" value="GPAT_DHAPAT"/>
    <property type="match status" value="1"/>
</dbReference>
<keyword evidence="4" id="KW-0472">Membrane</keyword>
<dbReference type="InterPro" id="IPR002123">
    <property type="entry name" value="Plipid/glycerol_acylTrfase"/>
</dbReference>
<keyword evidence="3 6" id="KW-0808">Transferase</keyword>
<evidence type="ECO:0000259" key="7">
    <source>
        <dbReference type="SMART" id="SM00563"/>
    </source>
</evidence>
<dbReference type="GO" id="GO:0008654">
    <property type="term" value="P:phospholipid biosynthetic process"/>
    <property type="evidence" value="ECO:0007669"/>
    <property type="project" value="TreeGrafter"/>
</dbReference>
<dbReference type="EMBL" id="CATQJL010000316">
    <property type="protein sequence ID" value="CAJ0606410.1"/>
    <property type="molecule type" value="Genomic_DNA"/>
</dbReference>
<comment type="caution">
    <text evidence="8">The sequence shown here is derived from an EMBL/GenBank/DDBJ whole genome shotgun (WGS) entry which is preliminary data.</text>
</comment>
<dbReference type="GO" id="GO:0016287">
    <property type="term" value="F:glycerone-phosphate O-acyltransferase activity"/>
    <property type="evidence" value="ECO:0007669"/>
    <property type="project" value="TreeGrafter"/>
</dbReference>
<dbReference type="GO" id="GO:0008611">
    <property type="term" value="P:ether lipid biosynthetic process"/>
    <property type="evidence" value="ECO:0007669"/>
    <property type="project" value="TreeGrafter"/>
</dbReference>
<evidence type="ECO:0000313" key="8">
    <source>
        <dbReference type="EMBL" id="CAJ0606410.1"/>
    </source>
</evidence>
<evidence type="ECO:0000256" key="2">
    <source>
        <dbReference type="ARBA" id="ARBA00007937"/>
    </source>
</evidence>
<dbReference type="InterPro" id="IPR045520">
    <property type="entry name" value="GPAT/DHAPAT_C"/>
</dbReference>
<dbReference type="SMART" id="SM00563">
    <property type="entry name" value="PlsC"/>
    <property type="match status" value="1"/>
</dbReference>
<dbReference type="SUPFAM" id="SSF69593">
    <property type="entry name" value="Glycerol-3-phosphate (1)-acyltransferase"/>
    <property type="match status" value="1"/>
</dbReference>
<dbReference type="GO" id="GO:0031966">
    <property type="term" value="C:mitochondrial membrane"/>
    <property type="evidence" value="ECO:0007669"/>
    <property type="project" value="TreeGrafter"/>
</dbReference>
<comment type="subcellular location">
    <subcellularLocation>
        <location evidence="1">Endomembrane system</location>
        <topology evidence="1">Peripheral membrane protein</topology>
    </subcellularLocation>
</comment>
<evidence type="ECO:0000256" key="5">
    <source>
        <dbReference type="ARBA" id="ARBA00023315"/>
    </source>
</evidence>
<evidence type="ECO:0000256" key="6">
    <source>
        <dbReference type="PIRNR" id="PIRNR000437"/>
    </source>
</evidence>
<evidence type="ECO:0000256" key="4">
    <source>
        <dbReference type="ARBA" id="ARBA00023136"/>
    </source>
</evidence>
<name>A0AA36MDF1_CYLNA</name>
<feature type="domain" description="Phospholipid/glycerol acyltransferase" evidence="7">
    <location>
        <begin position="136"/>
        <end position="265"/>
    </location>
</feature>
<dbReference type="Proteomes" id="UP001176961">
    <property type="component" value="Unassembled WGS sequence"/>
</dbReference>
<evidence type="ECO:0000313" key="9">
    <source>
        <dbReference type="Proteomes" id="UP001176961"/>
    </source>
</evidence>
<gene>
    <name evidence="8" type="ORF">CYNAS_LOCUS18393</name>
</gene>
<dbReference type="Pfam" id="PF01553">
    <property type="entry name" value="Acyltransferase"/>
    <property type="match status" value="1"/>
</dbReference>
<dbReference type="AlphaFoldDB" id="A0AA36MDF1"/>
<evidence type="ECO:0000256" key="1">
    <source>
        <dbReference type="ARBA" id="ARBA00004184"/>
    </source>
</evidence>
<organism evidence="8 9">
    <name type="scientific">Cylicocyclus nassatus</name>
    <name type="common">Nematode worm</name>
    <dbReference type="NCBI Taxonomy" id="53992"/>
    <lineage>
        <taxon>Eukaryota</taxon>
        <taxon>Metazoa</taxon>
        <taxon>Ecdysozoa</taxon>
        <taxon>Nematoda</taxon>
        <taxon>Chromadorea</taxon>
        <taxon>Rhabditida</taxon>
        <taxon>Rhabditina</taxon>
        <taxon>Rhabditomorpha</taxon>
        <taxon>Strongyloidea</taxon>
        <taxon>Strongylidae</taxon>
        <taxon>Cylicocyclus</taxon>
    </lineage>
</organism>
<dbReference type="CDD" id="cd07993">
    <property type="entry name" value="LPLAT_DHAPAT-like"/>
    <property type="match status" value="1"/>
</dbReference>
<dbReference type="GO" id="GO:0012505">
    <property type="term" value="C:endomembrane system"/>
    <property type="evidence" value="ECO:0007669"/>
    <property type="project" value="UniProtKB-SubCell"/>
</dbReference>
<dbReference type="PANTHER" id="PTHR12563:SF17">
    <property type="entry name" value="DIHYDROXYACETONE PHOSPHATE ACYLTRANSFERASE"/>
    <property type="match status" value="1"/>
</dbReference>
<dbReference type="GO" id="GO:0004366">
    <property type="term" value="F:glycerol-3-phosphate O-acyltransferase activity"/>
    <property type="evidence" value="ECO:0007669"/>
    <property type="project" value="TreeGrafter"/>
</dbReference>
<dbReference type="InterPro" id="IPR022284">
    <property type="entry name" value="GPAT/DHAPAT"/>
</dbReference>
<dbReference type="Pfam" id="PF19277">
    <property type="entry name" value="GPAT_C"/>
    <property type="match status" value="1"/>
</dbReference>
<dbReference type="GO" id="GO:0019432">
    <property type="term" value="P:triglyceride biosynthetic process"/>
    <property type="evidence" value="ECO:0007669"/>
    <property type="project" value="TreeGrafter"/>
</dbReference>
<sequence>MVGRRACYPDYVDWLAELRHQGGFKFVTQPRNFPLNTAFTNHPKARSYEEIAASVLKSTRVTDAILEQARTTGESVATLQSEAEKTLRTMAHNWGLQSTRMFGYSVAKVLDRIFDAIYVNSSQVKRIRELCKSTSVVFMPSHRTYLDFILLSLFCFEYEVPLPAIAAGMDFMNSWFMSEVLRRSGAFYIRRSIGEDRLYWAILSEYVETHIIHSDRPVEFFVEATRSRVGKSLHPKYGLLQIVLEPYLRGKVYDIAVVPVTMNYDKLLEEMLYSYELLGFPKPKESTSGLFKAREFLNKRFGRCFVTFGEPISVRDYFGMSLHRSQFVCQPDSQFVLTRDQRDQIKKFAHVVVGKLDSNAVITLWALACTAMTQLLSMNDDVVFTYKQIHCEVLKLLRLLNSLDVTINIAVSVNEDLRYYLSLHSDLFETVDMTDEDFKLKLLDFRVEKNGNVCREIMEKSISRLLLATYSNTMMHSVCDFGCVAALLLGKKISTMKLMEEQYRFLRKILEREFVYVPGSESSRLQETLKQLHLAKIIAISAENIKITNHEHLSELWKMISPYIQHFALVLEALIEAGLPSYTIKDVLLLSQKYIAELYNCKTRPHILLSFLSTEPIKNAGLMLMSQNVLLLKGARYTLDESAAVKLLNDLSALTTYGSTLRKSPQQAKL</sequence>
<proteinExistence type="inferred from homology"/>